<accession>A0A251TJ39</accession>
<sequence>MLSFTIEVIYRSEAEWEGYARSFDYDEAHRLQRRQQVDRLTGLGDDFLYLIFSRLDFLELTSIRGTWSVSIFCFRQRVHTGISQGSGS</sequence>
<reference evidence="1" key="3">
    <citation type="submission" date="2020-06" db="EMBL/GenBank/DDBJ databases">
        <title>Helianthus annuus Genome sequencing and assembly Release 2.</title>
        <authorList>
            <person name="Gouzy J."/>
            <person name="Langlade N."/>
            <person name="Munos S."/>
        </authorList>
    </citation>
    <scope>NUCLEOTIDE SEQUENCE</scope>
    <source>
        <tissue evidence="1">Leaves</tissue>
    </source>
</reference>
<dbReference type="Proteomes" id="UP000215914">
    <property type="component" value="Chromosome 10"/>
</dbReference>
<evidence type="ECO:0000313" key="3">
    <source>
        <dbReference type="Proteomes" id="UP000215914"/>
    </source>
</evidence>
<organism evidence="2 3">
    <name type="scientific">Helianthus annuus</name>
    <name type="common">Common sunflower</name>
    <dbReference type="NCBI Taxonomy" id="4232"/>
    <lineage>
        <taxon>Eukaryota</taxon>
        <taxon>Viridiplantae</taxon>
        <taxon>Streptophyta</taxon>
        <taxon>Embryophyta</taxon>
        <taxon>Tracheophyta</taxon>
        <taxon>Spermatophyta</taxon>
        <taxon>Magnoliopsida</taxon>
        <taxon>eudicotyledons</taxon>
        <taxon>Gunneridae</taxon>
        <taxon>Pentapetalae</taxon>
        <taxon>asterids</taxon>
        <taxon>campanulids</taxon>
        <taxon>Asterales</taxon>
        <taxon>Asteraceae</taxon>
        <taxon>Asteroideae</taxon>
        <taxon>Heliantheae alliance</taxon>
        <taxon>Heliantheae</taxon>
        <taxon>Helianthus</taxon>
    </lineage>
</organism>
<dbReference type="EMBL" id="MNCJ02000325">
    <property type="protein sequence ID" value="KAF5785882.1"/>
    <property type="molecule type" value="Genomic_DNA"/>
</dbReference>
<evidence type="ECO:0000313" key="1">
    <source>
        <dbReference type="EMBL" id="KAF5785882.1"/>
    </source>
</evidence>
<dbReference type="InParanoid" id="A0A251TJ39"/>
<reference evidence="1 3" key="1">
    <citation type="journal article" date="2017" name="Nature">
        <title>The sunflower genome provides insights into oil metabolism, flowering and Asterid evolution.</title>
        <authorList>
            <person name="Badouin H."/>
            <person name="Gouzy J."/>
            <person name="Grassa C.J."/>
            <person name="Murat F."/>
            <person name="Staton S.E."/>
            <person name="Cottret L."/>
            <person name="Lelandais-Briere C."/>
            <person name="Owens G.L."/>
            <person name="Carrere S."/>
            <person name="Mayjonade B."/>
            <person name="Legrand L."/>
            <person name="Gill N."/>
            <person name="Kane N.C."/>
            <person name="Bowers J.E."/>
            <person name="Hubner S."/>
            <person name="Bellec A."/>
            <person name="Berard A."/>
            <person name="Berges H."/>
            <person name="Blanchet N."/>
            <person name="Boniface M.C."/>
            <person name="Brunel D."/>
            <person name="Catrice O."/>
            <person name="Chaidir N."/>
            <person name="Claudel C."/>
            <person name="Donnadieu C."/>
            <person name="Faraut T."/>
            <person name="Fievet G."/>
            <person name="Helmstetter N."/>
            <person name="King M."/>
            <person name="Knapp S.J."/>
            <person name="Lai Z."/>
            <person name="Le Paslier M.C."/>
            <person name="Lippi Y."/>
            <person name="Lorenzon L."/>
            <person name="Mandel J.R."/>
            <person name="Marage G."/>
            <person name="Marchand G."/>
            <person name="Marquand E."/>
            <person name="Bret-Mestries E."/>
            <person name="Morien E."/>
            <person name="Nambeesan S."/>
            <person name="Nguyen T."/>
            <person name="Pegot-Espagnet P."/>
            <person name="Pouilly N."/>
            <person name="Raftis F."/>
            <person name="Sallet E."/>
            <person name="Schiex T."/>
            <person name="Thomas J."/>
            <person name="Vandecasteele C."/>
            <person name="Vares D."/>
            <person name="Vear F."/>
            <person name="Vautrin S."/>
            <person name="Crespi M."/>
            <person name="Mangin B."/>
            <person name="Burke J.M."/>
            <person name="Salse J."/>
            <person name="Munos S."/>
            <person name="Vincourt P."/>
            <person name="Rieseberg L.H."/>
            <person name="Langlade N.B."/>
        </authorList>
    </citation>
    <scope>NUCLEOTIDE SEQUENCE [LARGE SCALE GENOMIC DNA]</scope>
    <source>
        <strain evidence="3">cv. SF193</strain>
        <tissue evidence="1">Leaves</tissue>
    </source>
</reference>
<name>A0A251TJ39_HELAN</name>
<dbReference type="AlphaFoldDB" id="A0A251TJ39"/>
<protein>
    <recommendedName>
        <fullName evidence="4">F-box domain-containing protein</fullName>
    </recommendedName>
</protein>
<dbReference type="Gramene" id="mRNA:HanXRQr2_Chr10g0434051">
    <property type="protein sequence ID" value="mRNA:HanXRQr2_Chr10g0434051"/>
    <property type="gene ID" value="HanXRQr2_Chr10g0434051"/>
</dbReference>
<evidence type="ECO:0008006" key="4">
    <source>
        <dbReference type="Google" id="ProtNLM"/>
    </source>
</evidence>
<reference evidence="2" key="2">
    <citation type="submission" date="2017-02" db="EMBL/GenBank/DDBJ databases">
        <title>Sunflower complete genome.</title>
        <authorList>
            <person name="Langlade N."/>
            <person name="Munos S."/>
        </authorList>
    </citation>
    <scope>NUCLEOTIDE SEQUENCE [LARGE SCALE GENOMIC DNA]</scope>
    <source>
        <tissue evidence="2">Leaves</tissue>
    </source>
</reference>
<gene>
    <name evidence="2" type="ORF">HannXRQ_Chr10g0289481</name>
    <name evidence="1" type="ORF">HanXRQr2_Chr10g0434051</name>
</gene>
<evidence type="ECO:0000313" key="2">
    <source>
        <dbReference type="EMBL" id="OTG10606.1"/>
    </source>
</evidence>
<dbReference type="EMBL" id="CM007899">
    <property type="protein sequence ID" value="OTG10606.1"/>
    <property type="molecule type" value="Genomic_DNA"/>
</dbReference>
<keyword evidence="3" id="KW-1185">Reference proteome</keyword>
<proteinExistence type="predicted"/>